<dbReference type="RefSeq" id="WP_200355530.1">
    <property type="nucleotide sequence ID" value="NZ_JAENIL010000017.1"/>
</dbReference>
<dbReference type="InterPro" id="IPR013078">
    <property type="entry name" value="His_Pase_superF_clade-1"/>
</dbReference>
<comment type="caution">
    <text evidence="1">The sequence shown here is derived from an EMBL/GenBank/DDBJ whole genome shotgun (WGS) entry which is preliminary data.</text>
</comment>
<dbReference type="Pfam" id="PF00300">
    <property type="entry name" value="His_Phos_1"/>
    <property type="match status" value="1"/>
</dbReference>
<sequence length="216" mass="23645">MLKPTPAQAPIQSLRLGQLQVKKVYFITHPNVAIDPEVPVPRWPLSERGFERMRAFLQQPFVQGITSVYCSNEQKAIDGAEVIANHLSLEIQTIEELGENDRSSTGYLPSDEFETVADQFFAHPDQSVRGWETANAAQQRISKAIDGVLSQDSGDGDIAIISHGGVGSLLLCQIKGYPIDRKHDQPGGGGGNYFCFSATNKQTLHSWKPIEPGESG</sequence>
<organism evidence="1 2">
    <name type="scientific">Pelagicoccus mobilis</name>
    <dbReference type="NCBI Taxonomy" id="415221"/>
    <lineage>
        <taxon>Bacteria</taxon>
        <taxon>Pseudomonadati</taxon>
        <taxon>Verrucomicrobiota</taxon>
        <taxon>Opitutia</taxon>
        <taxon>Puniceicoccales</taxon>
        <taxon>Pelagicoccaceae</taxon>
        <taxon>Pelagicoccus</taxon>
    </lineage>
</organism>
<dbReference type="Proteomes" id="UP000617628">
    <property type="component" value="Unassembled WGS sequence"/>
</dbReference>
<dbReference type="AlphaFoldDB" id="A0A934RTI8"/>
<accession>A0A934RTI8</accession>
<dbReference type="SUPFAM" id="SSF53254">
    <property type="entry name" value="Phosphoglycerate mutase-like"/>
    <property type="match status" value="1"/>
</dbReference>
<dbReference type="EMBL" id="JAENIL010000017">
    <property type="protein sequence ID" value="MBK1877315.1"/>
    <property type="molecule type" value="Genomic_DNA"/>
</dbReference>
<dbReference type="Gene3D" id="3.40.50.1240">
    <property type="entry name" value="Phosphoglycerate mutase-like"/>
    <property type="match status" value="1"/>
</dbReference>
<evidence type="ECO:0000313" key="2">
    <source>
        <dbReference type="Proteomes" id="UP000617628"/>
    </source>
</evidence>
<reference evidence="1" key="1">
    <citation type="submission" date="2021-01" db="EMBL/GenBank/DDBJ databases">
        <title>Modified the classification status of verrucomicrobia.</title>
        <authorList>
            <person name="Feng X."/>
        </authorList>
    </citation>
    <scope>NUCLEOTIDE SEQUENCE</scope>
    <source>
        <strain evidence="1">KCTC 13126</strain>
    </source>
</reference>
<protein>
    <submittedName>
        <fullName evidence="1">Histidine phosphatase family protein</fullName>
    </submittedName>
</protein>
<evidence type="ECO:0000313" key="1">
    <source>
        <dbReference type="EMBL" id="MBK1877315.1"/>
    </source>
</evidence>
<name>A0A934RTI8_9BACT</name>
<keyword evidence="2" id="KW-1185">Reference proteome</keyword>
<gene>
    <name evidence="1" type="ORF">JIN87_10570</name>
</gene>
<proteinExistence type="predicted"/>
<dbReference type="InterPro" id="IPR029033">
    <property type="entry name" value="His_PPase_superfam"/>
</dbReference>